<accession>A0A0N5AWN7</accession>
<dbReference type="PANTHER" id="PTHR34311">
    <property type="entry name" value="PROTEIN CBG21698-RELATED"/>
    <property type="match status" value="1"/>
</dbReference>
<dbReference type="AlphaFoldDB" id="A0A0N5AWN7"/>
<sequence length="237" mass="27054">MSKTVYTLLLGYLAICDAFLSPVSLSNDTLSKIQQQTSIQKASQYCNLEILQYAQGSFNLNLGLPDEMNWMNGAELAKKVDNLLMTNVKELMDVCRQHQLFVHYSGAYESCMNQWFLLRNTEASLQDVFEYVHMFLRLDFICNSGFEEVANQWDCLHPIQSSTEYQTCLTALRQAVESDATKLCRSDVETFMKCTQKVAYNACNNSKSAGWWGCEESRVGFARECHNLRCYVADSQP</sequence>
<feature type="chain" id="PRO_5005893706" evidence="1">
    <location>
        <begin position="19"/>
        <end position="237"/>
    </location>
</feature>
<evidence type="ECO:0000313" key="2">
    <source>
        <dbReference type="Proteomes" id="UP000046393"/>
    </source>
</evidence>
<keyword evidence="1" id="KW-0732">Signal</keyword>
<evidence type="ECO:0000313" key="3">
    <source>
        <dbReference type="WBParaSite" id="SMUV_0000934301-mRNA-1"/>
    </source>
</evidence>
<dbReference type="Proteomes" id="UP000046393">
    <property type="component" value="Unplaced"/>
</dbReference>
<feature type="signal peptide" evidence="1">
    <location>
        <begin position="1"/>
        <end position="18"/>
    </location>
</feature>
<protein>
    <submittedName>
        <fullName evidence="3">DUF19 domain-containing protein</fullName>
    </submittedName>
</protein>
<reference evidence="3" key="1">
    <citation type="submission" date="2017-02" db="UniProtKB">
        <authorList>
            <consortium name="WormBaseParasite"/>
        </authorList>
    </citation>
    <scope>IDENTIFICATION</scope>
</reference>
<evidence type="ECO:0000256" key="1">
    <source>
        <dbReference type="SAM" id="SignalP"/>
    </source>
</evidence>
<proteinExistence type="predicted"/>
<organism evidence="2 3">
    <name type="scientific">Syphacia muris</name>
    <dbReference type="NCBI Taxonomy" id="451379"/>
    <lineage>
        <taxon>Eukaryota</taxon>
        <taxon>Metazoa</taxon>
        <taxon>Ecdysozoa</taxon>
        <taxon>Nematoda</taxon>
        <taxon>Chromadorea</taxon>
        <taxon>Rhabditida</taxon>
        <taxon>Spirurina</taxon>
        <taxon>Oxyuridomorpha</taxon>
        <taxon>Oxyuroidea</taxon>
        <taxon>Oxyuridae</taxon>
        <taxon>Syphacia</taxon>
    </lineage>
</organism>
<keyword evidence="2" id="KW-1185">Reference proteome</keyword>
<name>A0A0N5AWN7_9BILA</name>
<dbReference type="WBParaSite" id="SMUV_0000934301-mRNA-1">
    <property type="protein sequence ID" value="SMUV_0000934301-mRNA-1"/>
    <property type="gene ID" value="SMUV_0000934301"/>
</dbReference>